<name>A0A7V5NWI7_9PROT</name>
<organism evidence="5">
    <name type="scientific">Hellea balneolensis</name>
    <dbReference type="NCBI Taxonomy" id="287478"/>
    <lineage>
        <taxon>Bacteria</taxon>
        <taxon>Pseudomonadati</taxon>
        <taxon>Pseudomonadota</taxon>
        <taxon>Alphaproteobacteria</taxon>
        <taxon>Maricaulales</taxon>
        <taxon>Robiginitomaculaceae</taxon>
        <taxon>Hellea</taxon>
    </lineage>
</organism>
<dbReference type="InterPro" id="IPR039418">
    <property type="entry name" value="LexA-like"/>
</dbReference>
<dbReference type="InterPro" id="IPR036286">
    <property type="entry name" value="LexA/Signal_pep-like_sf"/>
</dbReference>
<dbReference type="PANTHER" id="PTHR40661">
    <property type="match status" value="1"/>
</dbReference>
<proteinExistence type="predicted"/>
<dbReference type="AlphaFoldDB" id="A0A7V5NWI7"/>
<keyword evidence="2" id="KW-0238">DNA-binding</keyword>
<keyword evidence="1" id="KW-0805">Transcription regulation</keyword>
<keyword evidence="3" id="KW-0804">Transcription</keyword>
<protein>
    <submittedName>
        <fullName evidence="5">Helix-turn-helix transcriptional regulator</fullName>
    </submittedName>
</protein>
<dbReference type="EMBL" id="DROP01000031">
    <property type="protein sequence ID" value="HHI88398.1"/>
    <property type="molecule type" value="Genomic_DNA"/>
</dbReference>
<dbReference type="Pfam" id="PF00717">
    <property type="entry name" value="Peptidase_S24"/>
    <property type="match status" value="1"/>
</dbReference>
<reference evidence="5" key="1">
    <citation type="journal article" date="2020" name="mSystems">
        <title>Genome- and Community-Level Interaction Insights into Carbon Utilization and Element Cycling Functions of Hydrothermarchaeota in Hydrothermal Sediment.</title>
        <authorList>
            <person name="Zhou Z."/>
            <person name="Liu Y."/>
            <person name="Xu W."/>
            <person name="Pan J."/>
            <person name="Luo Z.H."/>
            <person name="Li M."/>
        </authorList>
    </citation>
    <scope>NUCLEOTIDE SEQUENCE [LARGE SCALE GENOMIC DNA]</scope>
    <source>
        <strain evidence="5">HyVt-538</strain>
    </source>
</reference>
<sequence length="212" mass="23538">MLSHADIWRGIDLLAARYAASPSALARMAGLDSTTFNKSKRKATDGKYRWPSTESLAKVLATLNVSFTEFARLVEGEDHLGEAVGVRIPLLTVSEAGLDDVFDRHGAPISEKWDEIRLPEGPIENLFALQVSGNALRPILRDGDRIIVSPQADIRRGDRVVVKTRAGDVMIRTLTHISATIVELEALNPEHPPRRLDMKDIGWISRIIWISQ</sequence>
<evidence type="ECO:0000256" key="2">
    <source>
        <dbReference type="ARBA" id="ARBA00023125"/>
    </source>
</evidence>
<dbReference type="SUPFAM" id="SSF51306">
    <property type="entry name" value="LexA/Signal peptidase"/>
    <property type="match status" value="1"/>
</dbReference>
<accession>A0A7V5NWI7</accession>
<dbReference type="GO" id="GO:0003677">
    <property type="term" value="F:DNA binding"/>
    <property type="evidence" value="ECO:0007669"/>
    <property type="project" value="UniProtKB-KW"/>
</dbReference>
<evidence type="ECO:0000256" key="1">
    <source>
        <dbReference type="ARBA" id="ARBA00023015"/>
    </source>
</evidence>
<evidence type="ECO:0000259" key="4">
    <source>
        <dbReference type="Pfam" id="PF00717"/>
    </source>
</evidence>
<evidence type="ECO:0000313" key="5">
    <source>
        <dbReference type="EMBL" id="HHI88398.1"/>
    </source>
</evidence>
<evidence type="ECO:0000256" key="3">
    <source>
        <dbReference type="ARBA" id="ARBA00023163"/>
    </source>
</evidence>
<dbReference type="CDD" id="cd06529">
    <property type="entry name" value="S24_LexA-like"/>
    <property type="match status" value="1"/>
</dbReference>
<comment type="caution">
    <text evidence="5">The sequence shown here is derived from an EMBL/GenBank/DDBJ whole genome shotgun (WGS) entry which is preliminary data.</text>
</comment>
<dbReference type="Gene3D" id="2.10.109.10">
    <property type="entry name" value="Umud Fragment, subunit A"/>
    <property type="match status" value="1"/>
</dbReference>
<feature type="domain" description="Peptidase S24/S26A/S26B/S26C" evidence="4">
    <location>
        <begin position="114"/>
        <end position="208"/>
    </location>
</feature>
<dbReference type="InterPro" id="IPR015927">
    <property type="entry name" value="Peptidase_S24_S26A/B/C"/>
</dbReference>
<dbReference type="PANTHER" id="PTHR40661:SF3">
    <property type="entry name" value="FELS-1 PROPHAGE TRANSCRIPTIONAL REGULATOR"/>
    <property type="match status" value="1"/>
</dbReference>
<gene>
    <name evidence="5" type="ORF">ENK01_00460</name>
</gene>
<dbReference type="Proteomes" id="UP000885806">
    <property type="component" value="Unassembled WGS sequence"/>
</dbReference>